<dbReference type="InterPro" id="IPR050509">
    <property type="entry name" value="CoA-transferase_III"/>
</dbReference>
<sequence length="411" mass="45526">MEQYKPLKGVKVVELSLMVASASCGRMMADWGADVIKVENTKGGDTFRKWPLGIGAPADDDFDPLFDNLNANKRAISLDTGTKSGREVMFRLLEQADVFLTNLRTSTLQKSGLDYDSLKDRFPKLVMSQLDGYGEKGDEASRPGYDNTAFWARGGFLFSQSIYGDNEQAYPVYMPMGFGDVTCAMGMMAATVSAVLAARQTGKGDRVSLSLYGTAVWLANILVSGSQYGFRLPKRREDSSPFGAPFKCSDGRWFMPQIVNFSRDAPVFYKLLGADDMADDPLYASRASFNRVEVCGPVIRRFEGIFAAKTADEWKRLFGEAGLCCEILYRYDDILTDPQALANDFIYQMKYPNGQEAALVRSCLNSKRMGLPPFKRGPMLGEHTVGILGELGYTNDEIQALLAEHSVKQHD</sequence>
<dbReference type="Gene3D" id="3.40.50.10540">
    <property type="entry name" value="Crotonobetainyl-coa:carnitine coa-transferase, domain 1"/>
    <property type="match status" value="1"/>
</dbReference>
<dbReference type="RefSeq" id="WP_048929168.1">
    <property type="nucleotide sequence ID" value="NZ_KQ235875.1"/>
</dbReference>
<evidence type="ECO:0000313" key="1">
    <source>
        <dbReference type="EMBL" id="KMW08787.1"/>
    </source>
</evidence>
<dbReference type="AlphaFoldDB" id="A0A0J9B8Q1"/>
<proteinExistence type="predicted"/>
<dbReference type="Gene3D" id="3.30.1540.10">
    <property type="entry name" value="formyl-coa transferase, domain 3"/>
    <property type="match status" value="1"/>
</dbReference>
<dbReference type="Proteomes" id="UP000037392">
    <property type="component" value="Unassembled WGS sequence"/>
</dbReference>
<dbReference type="InterPro" id="IPR003673">
    <property type="entry name" value="CoA-Trfase_fam_III"/>
</dbReference>
<dbReference type="GO" id="GO:0003824">
    <property type="term" value="F:catalytic activity"/>
    <property type="evidence" value="ECO:0007669"/>
    <property type="project" value="InterPro"/>
</dbReference>
<dbReference type="InterPro" id="IPR023606">
    <property type="entry name" value="CoA-Trfase_III_dom_1_sf"/>
</dbReference>
<dbReference type="GeneID" id="93165463"/>
<name>A0A0J9B8Q1_9FIRM</name>
<accession>A0A0J9B8Q1</accession>
<gene>
    <name evidence="1" type="ORF">HMPREF9470_00684</name>
</gene>
<dbReference type="InterPro" id="IPR044855">
    <property type="entry name" value="CoA-Trfase_III_dom3_sf"/>
</dbReference>
<organism evidence="1 2">
    <name type="scientific">[Clostridium] citroniae WAL-19142</name>
    <dbReference type="NCBI Taxonomy" id="742734"/>
    <lineage>
        <taxon>Bacteria</taxon>
        <taxon>Bacillati</taxon>
        <taxon>Bacillota</taxon>
        <taxon>Clostridia</taxon>
        <taxon>Lachnospirales</taxon>
        <taxon>Lachnospiraceae</taxon>
        <taxon>Enterocloster</taxon>
    </lineage>
</organism>
<dbReference type="PATRIC" id="fig|742734.4.peg.730"/>
<dbReference type="SUPFAM" id="SSF89796">
    <property type="entry name" value="CoA-transferase family III (CaiB/BaiF)"/>
    <property type="match status" value="1"/>
</dbReference>
<dbReference type="Pfam" id="PF02515">
    <property type="entry name" value="CoA_transf_3"/>
    <property type="match status" value="1"/>
</dbReference>
<evidence type="ECO:0000313" key="2">
    <source>
        <dbReference type="Proteomes" id="UP000037392"/>
    </source>
</evidence>
<dbReference type="PANTHER" id="PTHR48228">
    <property type="entry name" value="SUCCINYL-COA--D-CITRAMALATE COA-TRANSFERASE"/>
    <property type="match status" value="1"/>
</dbReference>
<protein>
    <submittedName>
        <fullName evidence="1">Uncharacterized protein</fullName>
    </submittedName>
</protein>
<dbReference type="PANTHER" id="PTHR48228:SF2">
    <property type="entry name" value="E-CINNAMOYL-COA:R-PHENYLLACTATE COA TRANSFERASE LARGE SUBUNIT"/>
    <property type="match status" value="1"/>
</dbReference>
<dbReference type="OrthoDB" id="9797653at2"/>
<dbReference type="EMBL" id="ADLK01000078">
    <property type="protein sequence ID" value="KMW08787.1"/>
    <property type="molecule type" value="Genomic_DNA"/>
</dbReference>
<reference evidence="1 2" key="1">
    <citation type="submission" date="2011-04" db="EMBL/GenBank/DDBJ databases">
        <title>The Genome Sequence of Clostridium citroniae WAL-19142.</title>
        <authorList>
            <consortium name="The Broad Institute Genome Sequencing Platform"/>
            <person name="Earl A."/>
            <person name="Ward D."/>
            <person name="Feldgarden M."/>
            <person name="Gevers D."/>
            <person name="Warren Y.A."/>
            <person name="Tyrrell K.L."/>
            <person name="Citron D.M."/>
            <person name="Goldstein E.J."/>
            <person name="Daigneault M."/>
            <person name="Allen-Vercoe E."/>
            <person name="Young S.K."/>
            <person name="Zeng Q."/>
            <person name="Gargeya S."/>
            <person name="Fitzgerald M."/>
            <person name="Haas B."/>
            <person name="Abouelleil A."/>
            <person name="Alvarado L."/>
            <person name="Arachchi H.M."/>
            <person name="Berlin A."/>
            <person name="Brown A."/>
            <person name="Chapman S.B."/>
            <person name="Chen Z."/>
            <person name="Dunbar C."/>
            <person name="Freedman E."/>
            <person name="Gearin G."/>
            <person name="Gellesch M."/>
            <person name="Goldberg J."/>
            <person name="Griggs A."/>
            <person name="Gujja S."/>
            <person name="Heilman E.R."/>
            <person name="Heiman D."/>
            <person name="Howarth C."/>
            <person name="Larson L."/>
            <person name="Lui A."/>
            <person name="MacDonald P.J."/>
            <person name="Mehta T."/>
            <person name="Montmayeur A."/>
            <person name="Murphy C."/>
            <person name="Neiman D."/>
            <person name="Pearson M."/>
            <person name="Priest M."/>
            <person name="Roberts A."/>
            <person name="Saif S."/>
            <person name="Shea T."/>
            <person name="Shenoy N."/>
            <person name="Sisk P."/>
            <person name="Stolte C."/>
            <person name="Sykes S."/>
            <person name="White J."/>
            <person name="Yandava C."/>
            <person name="Wortman J."/>
            <person name="Nusbaum C."/>
            <person name="Birren B."/>
        </authorList>
    </citation>
    <scope>NUCLEOTIDE SEQUENCE [LARGE SCALE GENOMIC DNA]</scope>
    <source>
        <strain evidence="1 2">WAL-19142</strain>
    </source>
</reference>
<comment type="caution">
    <text evidence="1">The sequence shown here is derived from an EMBL/GenBank/DDBJ whole genome shotgun (WGS) entry which is preliminary data.</text>
</comment>